<gene>
    <name evidence="10" type="ORF">Rhopal_006590-T1</name>
</gene>
<keyword evidence="5" id="KW-0342">GTP-binding</keyword>
<dbReference type="GO" id="GO:0003924">
    <property type="term" value="F:GTPase activity"/>
    <property type="evidence" value="ECO:0007669"/>
    <property type="project" value="TreeGrafter"/>
</dbReference>
<dbReference type="GO" id="GO:0005634">
    <property type="term" value="C:nucleus"/>
    <property type="evidence" value="ECO:0007669"/>
    <property type="project" value="TreeGrafter"/>
</dbReference>
<feature type="compositionally biased region" description="Gly residues" evidence="8">
    <location>
        <begin position="845"/>
        <end position="857"/>
    </location>
</feature>
<protein>
    <recommendedName>
        <fullName evidence="9">Domain of unknown function at the cortex 1 domain-containing protein</fullName>
    </recommendedName>
</protein>
<dbReference type="InterPro" id="IPR039400">
    <property type="entry name" value="RagC/D"/>
</dbReference>
<keyword evidence="11" id="KW-1185">Reference proteome</keyword>
<dbReference type="GO" id="GO:0010507">
    <property type="term" value="P:negative regulation of autophagy"/>
    <property type="evidence" value="ECO:0007669"/>
    <property type="project" value="TreeGrafter"/>
</dbReference>
<feature type="region of interest" description="Disordered" evidence="8">
    <location>
        <begin position="793"/>
        <end position="868"/>
    </location>
</feature>
<evidence type="ECO:0000256" key="6">
    <source>
        <dbReference type="ARBA" id="ARBA00023136"/>
    </source>
</evidence>
<feature type="compositionally biased region" description="Low complexity" evidence="8">
    <location>
        <begin position="520"/>
        <end position="531"/>
    </location>
</feature>
<evidence type="ECO:0000256" key="3">
    <source>
        <dbReference type="ARBA" id="ARBA00022741"/>
    </source>
</evidence>
<dbReference type="Gene3D" id="3.40.50.300">
    <property type="entry name" value="P-loop containing nucleotide triphosphate hydrolases"/>
    <property type="match status" value="1"/>
</dbReference>
<reference evidence="10 11" key="1">
    <citation type="submission" date="2021-12" db="EMBL/GenBank/DDBJ databases">
        <title>High titer production of polyol ester of fatty acids by Rhodotorula paludigena BS15 towards product separation-free biomass refinery.</title>
        <authorList>
            <person name="Mano J."/>
            <person name="Ono H."/>
            <person name="Tanaka T."/>
            <person name="Naito K."/>
            <person name="Sushida H."/>
            <person name="Ike M."/>
            <person name="Tokuyasu K."/>
            <person name="Kitaoka M."/>
        </authorList>
    </citation>
    <scope>NUCLEOTIDE SEQUENCE [LARGE SCALE GENOMIC DNA]</scope>
    <source>
        <strain evidence="10 11">BS15</strain>
    </source>
</reference>
<dbReference type="GO" id="GO:1990131">
    <property type="term" value="C:Gtr1-Gtr2 GTPase complex"/>
    <property type="evidence" value="ECO:0007669"/>
    <property type="project" value="TreeGrafter"/>
</dbReference>
<comment type="catalytic activity">
    <reaction evidence="7">
        <text>GTP + H2O = GDP + phosphate + H(+)</text>
        <dbReference type="Rhea" id="RHEA:19669"/>
        <dbReference type="ChEBI" id="CHEBI:15377"/>
        <dbReference type="ChEBI" id="CHEBI:15378"/>
        <dbReference type="ChEBI" id="CHEBI:37565"/>
        <dbReference type="ChEBI" id="CHEBI:43474"/>
        <dbReference type="ChEBI" id="CHEBI:58189"/>
    </reaction>
    <physiologicalReaction direction="left-to-right" evidence="7">
        <dbReference type="Rhea" id="RHEA:19670"/>
    </physiologicalReaction>
</comment>
<feature type="domain" description="Domain of unknown function at the cortex 1" evidence="9">
    <location>
        <begin position="384"/>
        <end position="492"/>
    </location>
</feature>
<evidence type="ECO:0000256" key="2">
    <source>
        <dbReference type="ARBA" id="ARBA00007756"/>
    </source>
</evidence>
<organism evidence="10 11">
    <name type="scientific">Rhodotorula paludigena</name>
    <dbReference type="NCBI Taxonomy" id="86838"/>
    <lineage>
        <taxon>Eukaryota</taxon>
        <taxon>Fungi</taxon>
        <taxon>Dikarya</taxon>
        <taxon>Basidiomycota</taxon>
        <taxon>Pucciniomycotina</taxon>
        <taxon>Microbotryomycetes</taxon>
        <taxon>Sporidiobolales</taxon>
        <taxon>Sporidiobolaceae</taxon>
        <taxon>Rhodotorula</taxon>
    </lineage>
</organism>
<accession>A0AAV5GYF7</accession>
<dbReference type="Pfam" id="PF04670">
    <property type="entry name" value="Gtr1_RagA"/>
    <property type="match status" value="1"/>
</dbReference>
<keyword evidence="6" id="KW-0472">Membrane</keyword>
<feature type="compositionally biased region" description="Polar residues" evidence="8">
    <location>
        <begin position="494"/>
        <end position="506"/>
    </location>
</feature>
<feature type="domain" description="Domain of unknown function at the cortex 1" evidence="9">
    <location>
        <begin position="3"/>
        <end position="164"/>
    </location>
</feature>
<dbReference type="GO" id="GO:1904263">
    <property type="term" value="P:positive regulation of TORC1 signaling"/>
    <property type="evidence" value="ECO:0007669"/>
    <property type="project" value="TreeGrafter"/>
</dbReference>
<comment type="similarity">
    <text evidence="2">Belongs to the GTR/RAG GTP-binding protein family.</text>
</comment>
<evidence type="ECO:0000313" key="11">
    <source>
        <dbReference type="Proteomes" id="UP001342314"/>
    </source>
</evidence>
<comment type="subcellular location">
    <subcellularLocation>
        <location evidence="1">Endomembrane system</location>
    </subcellularLocation>
</comment>
<dbReference type="GO" id="GO:0005525">
    <property type="term" value="F:GTP binding"/>
    <property type="evidence" value="ECO:0007669"/>
    <property type="project" value="UniProtKB-KW"/>
</dbReference>
<evidence type="ECO:0000259" key="9">
    <source>
        <dbReference type="Pfam" id="PF08588"/>
    </source>
</evidence>
<dbReference type="AlphaFoldDB" id="A0AAV5GYF7"/>
<feature type="compositionally biased region" description="Low complexity" evidence="8">
    <location>
        <begin position="812"/>
        <end position="825"/>
    </location>
</feature>
<feature type="compositionally biased region" description="Polar residues" evidence="8">
    <location>
        <begin position="228"/>
        <end position="246"/>
    </location>
</feature>
<evidence type="ECO:0000256" key="8">
    <source>
        <dbReference type="SAM" id="MobiDB-lite"/>
    </source>
</evidence>
<evidence type="ECO:0000256" key="1">
    <source>
        <dbReference type="ARBA" id="ARBA00004308"/>
    </source>
</evidence>
<dbReference type="GO" id="GO:0009267">
    <property type="term" value="P:cellular response to starvation"/>
    <property type="evidence" value="ECO:0007669"/>
    <property type="project" value="TreeGrafter"/>
</dbReference>
<dbReference type="Pfam" id="PF08588">
    <property type="entry name" value="Duc1"/>
    <property type="match status" value="2"/>
</dbReference>
<evidence type="ECO:0000313" key="10">
    <source>
        <dbReference type="EMBL" id="GJN93533.1"/>
    </source>
</evidence>
<dbReference type="GO" id="GO:0000329">
    <property type="term" value="C:fungal-type vacuole membrane"/>
    <property type="evidence" value="ECO:0007669"/>
    <property type="project" value="TreeGrafter"/>
</dbReference>
<sequence>MPRLEVCVGPNRFETELAWVNYTSRPTEIDTPLFAGRVLVLIRDFAGVTPDGSPPKRDVPYFEGRSRKFSILIEGRFKAREGVKPYTGDEVQFGSDFDYLPDSFPMAPFNAGMKIAKWIDPATHYEFQPPHGRPYIMSPYAACMNTFAAYPAPDALSRAIVLSHHDAQHPHHDGPEEGSFVPTEAINDKHKWIERPHWSFLGLKGDPRVDDFLASHSSLVLPPPASGASLQPANTTSARPGLSQRSSSLALGTLPQSSIAARSDSPPPFAAESGGVGFWGAPIPKQDDSGTSTPASSAAEDTPKKKKGSRFSLASLRHALDTSSSSSTDDAHDHITTADQLLAPGASAGGRDRAQSVGSAYKPNVEVLKQLGPWRFADESVDAAEDTNFVFLDPDHPRSVAQRRKHFCRDDGRHCKEFVYDPDVIYAASFFAPFCDLNTLDIKMGPVGINVAEYFTKMPIRYTLRSTRLAPRPDGSEGPPEEEVFATISFKLPQPSSSAHTPQPSYGTARMTAPGSIGDAAPSGSQGRASGQAGGAAVHGDEVDRKGRRKPRVLLMGPRSGGKSSIRKVVFEGMAPSDTLFIERTNKSSTDDINSFLSMRMFDLPGGQLDPEQLNLSFEDTDAVIFVLDAQSTLHDMIRKLSVTMHKAYTANPGIQFEIFLHKVDGMSEDYRLDTLQNLRDRLTEELFDMSPELESNMNVFYHLTSVFDTSIYEALSKVIQKLIPEQASLERLLDMLCSQSSMDKAFLFETSSKIYIATDSAPLDNQTYVICADFLDLVGDFTQLYEAPPTTVAPPSNDLSLSRTNTLQRNSRSTAADSVSTSSAPGSRRESSTAHAGPAAGEAGLNGGTAGGVGGKSGKRPARLPSSKVRLGTGATIAQWGINDHLSLVALLRPQAQDQHAALIDYNVATFRQAVLAVFDVGVSAPLE</sequence>
<evidence type="ECO:0000256" key="5">
    <source>
        <dbReference type="ARBA" id="ARBA00023134"/>
    </source>
</evidence>
<feature type="compositionally biased region" description="Polar residues" evidence="8">
    <location>
        <begin position="794"/>
        <end position="811"/>
    </location>
</feature>
<dbReference type="CDD" id="cd11385">
    <property type="entry name" value="RagC_like"/>
    <property type="match status" value="1"/>
</dbReference>
<dbReference type="Gene3D" id="3.30.450.190">
    <property type="match status" value="1"/>
</dbReference>
<dbReference type="InterPro" id="IPR013897">
    <property type="entry name" value="Duc1"/>
</dbReference>
<keyword evidence="3" id="KW-0547">Nucleotide-binding</keyword>
<keyword evidence="4" id="KW-0378">Hydrolase</keyword>
<dbReference type="InterPro" id="IPR006762">
    <property type="entry name" value="Gtr1_RagA"/>
</dbReference>
<dbReference type="GO" id="GO:0012505">
    <property type="term" value="C:endomembrane system"/>
    <property type="evidence" value="ECO:0007669"/>
    <property type="project" value="UniProtKB-SubCell"/>
</dbReference>
<dbReference type="InterPro" id="IPR027417">
    <property type="entry name" value="P-loop_NTPase"/>
</dbReference>
<dbReference type="Proteomes" id="UP001342314">
    <property type="component" value="Unassembled WGS sequence"/>
</dbReference>
<dbReference type="PANTHER" id="PTHR11259:SF2">
    <property type="entry name" value="GH16429P"/>
    <property type="match status" value="1"/>
</dbReference>
<feature type="region of interest" description="Disordered" evidence="8">
    <location>
        <begin position="258"/>
        <end position="311"/>
    </location>
</feature>
<name>A0AAV5GYF7_9BASI</name>
<dbReference type="PANTHER" id="PTHR11259">
    <property type="entry name" value="RAS-RELATED GTP BINDING RAG/GTR YEAST"/>
    <property type="match status" value="1"/>
</dbReference>
<evidence type="ECO:0000256" key="4">
    <source>
        <dbReference type="ARBA" id="ARBA00022801"/>
    </source>
</evidence>
<dbReference type="SUPFAM" id="SSF52540">
    <property type="entry name" value="P-loop containing nucleoside triphosphate hydrolases"/>
    <property type="match status" value="1"/>
</dbReference>
<feature type="region of interest" description="Disordered" evidence="8">
    <location>
        <begin position="491"/>
        <end position="561"/>
    </location>
</feature>
<dbReference type="EMBL" id="BQKY01000014">
    <property type="protein sequence ID" value="GJN93533.1"/>
    <property type="molecule type" value="Genomic_DNA"/>
</dbReference>
<evidence type="ECO:0000256" key="7">
    <source>
        <dbReference type="ARBA" id="ARBA00049117"/>
    </source>
</evidence>
<feature type="region of interest" description="Disordered" evidence="8">
    <location>
        <begin position="223"/>
        <end position="246"/>
    </location>
</feature>
<comment type="caution">
    <text evidence="10">The sequence shown here is derived from an EMBL/GenBank/DDBJ whole genome shotgun (WGS) entry which is preliminary data.</text>
</comment>
<proteinExistence type="inferred from homology"/>